<dbReference type="CDD" id="cd01285">
    <property type="entry name" value="nucleoside_deaminase"/>
    <property type="match status" value="1"/>
</dbReference>
<dbReference type="InterPro" id="IPR002125">
    <property type="entry name" value="CMP_dCMP_dom"/>
</dbReference>
<dbReference type="InterPro" id="IPR016193">
    <property type="entry name" value="Cytidine_deaminase-like"/>
</dbReference>
<dbReference type="Proteomes" id="UP000093111">
    <property type="component" value="Unassembled WGS sequence"/>
</dbReference>
<dbReference type="OrthoDB" id="9802676at2"/>
<gene>
    <name evidence="4" type="ORF">ADU59_04250</name>
</gene>
<dbReference type="RefSeq" id="WP_068951955.1">
    <property type="nucleotide sequence ID" value="NZ_LGLV01000004.1"/>
</dbReference>
<dbReference type="GO" id="GO:0008270">
    <property type="term" value="F:zinc ion binding"/>
    <property type="evidence" value="ECO:0007669"/>
    <property type="project" value="InterPro"/>
</dbReference>
<dbReference type="GO" id="GO:0047974">
    <property type="term" value="F:guanosine deaminase activity"/>
    <property type="evidence" value="ECO:0007669"/>
    <property type="project" value="TreeGrafter"/>
</dbReference>
<dbReference type="PATRIC" id="fig|1612624.7.peg.890"/>
<evidence type="ECO:0000313" key="4">
    <source>
        <dbReference type="EMBL" id="OBZ96935.1"/>
    </source>
</evidence>
<keyword evidence="2" id="KW-0862">Zinc</keyword>
<organism evidence="4 5">
    <name type="scientific">Pararhizobium polonicum</name>
    <dbReference type="NCBI Taxonomy" id="1612624"/>
    <lineage>
        <taxon>Bacteria</taxon>
        <taxon>Pseudomonadati</taxon>
        <taxon>Pseudomonadota</taxon>
        <taxon>Alphaproteobacteria</taxon>
        <taxon>Hyphomicrobiales</taxon>
        <taxon>Rhizobiaceae</taxon>
        <taxon>Rhizobium/Agrobacterium group</taxon>
        <taxon>Pararhizobium</taxon>
    </lineage>
</organism>
<feature type="domain" description="CMP/dCMP-type deaminase" evidence="3">
    <location>
        <begin position="2"/>
        <end position="125"/>
    </location>
</feature>
<evidence type="ECO:0000313" key="5">
    <source>
        <dbReference type="Proteomes" id="UP000093111"/>
    </source>
</evidence>
<proteinExistence type="predicted"/>
<keyword evidence="5" id="KW-1185">Reference proteome</keyword>
<comment type="caution">
    <text evidence="4">The sequence shown here is derived from an EMBL/GenBank/DDBJ whole genome shotgun (WGS) entry which is preliminary data.</text>
</comment>
<dbReference type="InterPro" id="IPR016192">
    <property type="entry name" value="APOBEC/CMP_deaminase_Zn-bd"/>
</dbReference>
<dbReference type="GO" id="GO:0006152">
    <property type="term" value="P:purine nucleoside catabolic process"/>
    <property type="evidence" value="ECO:0007669"/>
    <property type="project" value="TreeGrafter"/>
</dbReference>
<protein>
    <submittedName>
        <fullName evidence="4">dCMP deaminase</fullName>
    </submittedName>
</protein>
<dbReference type="Pfam" id="PF00383">
    <property type="entry name" value="dCMP_cyt_deam_1"/>
    <property type="match status" value="1"/>
</dbReference>
<dbReference type="SUPFAM" id="SSF53927">
    <property type="entry name" value="Cytidine deaminase-like"/>
    <property type="match status" value="1"/>
</dbReference>
<evidence type="ECO:0000256" key="1">
    <source>
        <dbReference type="ARBA" id="ARBA00022723"/>
    </source>
</evidence>
<dbReference type="PROSITE" id="PS00903">
    <property type="entry name" value="CYT_DCMP_DEAMINASES_1"/>
    <property type="match status" value="1"/>
</dbReference>
<name>A0A1C7P6I8_9HYPH</name>
<evidence type="ECO:0000259" key="3">
    <source>
        <dbReference type="PROSITE" id="PS51747"/>
    </source>
</evidence>
<dbReference type="AlphaFoldDB" id="A0A1C7P6I8"/>
<dbReference type="PANTHER" id="PTHR11079:SF161">
    <property type="entry name" value="CMP_DCMP-TYPE DEAMINASE DOMAIN-CONTAINING PROTEIN"/>
    <property type="match status" value="1"/>
</dbReference>
<accession>A0A1C7P6I8</accession>
<dbReference type="PROSITE" id="PS51747">
    <property type="entry name" value="CYT_DCMP_DEAMINASES_2"/>
    <property type="match status" value="1"/>
</dbReference>
<keyword evidence="1" id="KW-0479">Metal-binding</keyword>
<dbReference type="Gene3D" id="3.40.140.10">
    <property type="entry name" value="Cytidine Deaminase, domain 2"/>
    <property type="match status" value="1"/>
</dbReference>
<reference evidence="4 5" key="1">
    <citation type="journal article" date="2016" name="Syst. Appl. Microbiol.">
        <title>Pararhizobium polonicum sp. nov. isolated from tumors on stone fruit rootstocks.</title>
        <authorList>
            <person name="Pulawska J."/>
            <person name="Kuzmanovic N."/>
            <person name="Willems A."/>
            <person name="Pothier J.F."/>
        </authorList>
    </citation>
    <scope>NUCLEOTIDE SEQUENCE [LARGE SCALE GENOMIC DNA]</scope>
    <source>
        <strain evidence="4 5">F5.1</strain>
    </source>
</reference>
<evidence type="ECO:0000256" key="2">
    <source>
        <dbReference type="ARBA" id="ARBA00022833"/>
    </source>
</evidence>
<dbReference type="STRING" id="1612624.ADU59_04250"/>
<sequence length="155" mass="16935">MSDADRFMTEAIALARENVRRGGRPFGAVLVMDGEVVAHGVNGVVETHDPTSHAEILAVRAAAIKRHSPILKGATMYASGHPCPMCLAAMRLAGITDIFYAYSNEDGAPYGLTSAVLYDDLRKPLAKQQMSFAYHPVRPQGEADLYDLWREMQEG</sequence>
<dbReference type="EMBL" id="LGLV01000004">
    <property type="protein sequence ID" value="OBZ96935.1"/>
    <property type="molecule type" value="Genomic_DNA"/>
</dbReference>
<dbReference type="PANTHER" id="PTHR11079">
    <property type="entry name" value="CYTOSINE DEAMINASE FAMILY MEMBER"/>
    <property type="match status" value="1"/>
</dbReference>